<organism evidence="1 2">
    <name type="scientific">Flavobacterium luminosum</name>
    <dbReference type="NCBI Taxonomy" id="2949086"/>
    <lineage>
        <taxon>Bacteria</taxon>
        <taxon>Pseudomonadati</taxon>
        <taxon>Bacteroidota</taxon>
        <taxon>Flavobacteriia</taxon>
        <taxon>Flavobacteriales</taxon>
        <taxon>Flavobacteriaceae</taxon>
        <taxon>Flavobacterium</taxon>
    </lineage>
</organism>
<dbReference type="Proteomes" id="UP001317191">
    <property type="component" value="Unassembled WGS sequence"/>
</dbReference>
<reference evidence="1 2" key="1">
    <citation type="submission" date="2022-05" db="EMBL/GenBank/DDBJ databases">
        <title>Flavobacterium sp., isolated from activated sludge.</title>
        <authorList>
            <person name="Ran Q."/>
        </authorList>
    </citation>
    <scope>NUCLEOTIDE SEQUENCE [LARGE SCALE GENOMIC DNA]</scope>
    <source>
        <strain evidence="1 2">HXWNR70</strain>
    </source>
</reference>
<dbReference type="SUPFAM" id="SSF52266">
    <property type="entry name" value="SGNH hydrolase"/>
    <property type="match status" value="2"/>
</dbReference>
<keyword evidence="2" id="KW-1185">Reference proteome</keyword>
<dbReference type="Gene3D" id="3.40.50.1110">
    <property type="entry name" value="SGNH hydrolase"/>
    <property type="match status" value="2"/>
</dbReference>
<dbReference type="InterPro" id="IPR036514">
    <property type="entry name" value="SGNH_hydro_sf"/>
</dbReference>
<dbReference type="PROSITE" id="PS51257">
    <property type="entry name" value="PROKAR_LIPOPROTEIN"/>
    <property type="match status" value="1"/>
</dbReference>
<protein>
    <submittedName>
        <fullName evidence="1">G-D-S-L family lipolytic protein</fullName>
    </submittedName>
</protein>
<evidence type="ECO:0000313" key="2">
    <source>
        <dbReference type="Proteomes" id="UP001317191"/>
    </source>
</evidence>
<dbReference type="EMBL" id="JAMLJM010000007">
    <property type="protein sequence ID" value="MCL9809601.1"/>
    <property type="molecule type" value="Genomic_DNA"/>
</dbReference>
<gene>
    <name evidence="1" type="ORF">NAT50_09550</name>
</gene>
<sequence length="518" mass="55015">MIKNFKWLFLVSLTFMACNDDDTAAVTEEPVSPGTANFSKYVALGDSFAAGYSDNALFKLAQETSYPSILATQFSAAGGGVFTVPYMVDNIGGFSSGGAQVPGFGTRLYFGKAQGSEVDEPLSVAGVSGTDISSKLTGTFSNLGVPGAKCIHLVMPGYANYNPYFKRFASDVPTTVMADALTQNPTFFSLWIGGNDVLGYALAGGDATINPLTPSAGPIGVGFDASYNELINNLTANGRKGVIANLPYITSLPQFTYLKPSLVDPYKYYVDGDEKKVSPKVSIYDVGTINQINSILNFLDQVLTNLGEENRINALSTTQKNPVLIKDETLTNYGTEIRAAALASGDTQLMALANYLGATFGNVRQTKTGDLIPLLTSGVIGTNASVPNGVPLDFAKYGITYPLEDKHVLIPTEVDEIIAATDAYNATIKQASVSKDLAFLDAKVLMEKLLTVGVSDSGYALTADFVLGGAFSLDGIHPSPRGYALIANQFAKVINEKYGSTLKNVNIGTYRILFPKAL</sequence>
<name>A0ABT0TQ26_9FLAO</name>
<accession>A0ABT0TQ26</accession>
<evidence type="ECO:0000313" key="1">
    <source>
        <dbReference type="EMBL" id="MCL9809601.1"/>
    </source>
</evidence>
<dbReference type="RefSeq" id="WP_250593053.1">
    <property type="nucleotide sequence ID" value="NZ_JAMLJM010000007.1"/>
</dbReference>
<comment type="caution">
    <text evidence="1">The sequence shown here is derived from an EMBL/GenBank/DDBJ whole genome shotgun (WGS) entry which is preliminary data.</text>
</comment>
<proteinExistence type="predicted"/>